<feature type="region of interest" description="Disordered" evidence="1">
    <location>
        <begin position="106"/>
        <end position="138"/>
    </location>
</feature>
<reference evidence="2" key="1">
    <citation type="submission" date="2022-12" db="EMBL/GenBank/DDBJ databases">
        <title>Draft genome assemblies for two species of Escallonia (Escalloniales).</title>
        <authorList>
            <person name="Chanderbali A."/>
            <person name="Dervinis C."/>
            <person name="Anghel I."/>
            <person name="Soltis D."/>
            <person name="Soltis P."/>
            <person name="Zapata F."/>
        </authorList>
    </citation>
    <scope>NUCLEOTIDE SEQUENCE</scope>
    <source>
        <strain evidence="2">UCBG64.0493</strain>
        <tissue evidence="2">Leaf</tissue>
    </source>
</reference>
<gene>
    <name evidence="2" type="ORF">RJ639_000061</name>
</gene>
<protein>
    <submittedName>
        <fullName evidence="2">Uncharacterized protein</fullName>
    </submittedName>
</protein>
<name>A0AA88XJM1_9ASTE</name>
<dbReference type="EMBL" id="JAVXUP010000003">
    <property type="protein sequence ID" value="KAK3043645.1"/>
    <property type="molecule type" value="Genomic_DNA"/>
</dbReference>
<evidence type="ECO:0000256" key="1">
    <source>
        <dbReference type="SAM" id="MobiDB-lite"/>
    </source>
</evidence>
<evidence type="ECO:0000313" key="3">
    <source>
        <dbReference type="Proteomes" id="UP001188597"/>
    </source>
</evidence>
<feature type="region of interest" description="Disordered" evidence="1">
    <location>
        <begin position="1"/>
        <end position="44"/>
    </location>
</feature>
<sequence>MRSRILSEASRSPKSYWEQMLPKKFPTPSSSPSKGTNSVTTSSTTVEINQNILSSDGKILNRAIIVGNDTGSDFRYKVVWSLTISLKASRSPMAYWEQMLPNKFPTPSFSPSKGTNSVSTSSTAVATDQNFPSSDGNV</sequence>
<organism evidence="2 3">
    <name type="scientific">Escallonia herrerae</name>
    <dbReference type="NCBI Taxonomy" id="1293975"/>
    <lineage>
        <taxon>Eukaryota</taxon>
        <taxon>Viridiplantae</taxon>
        <taxon>Streptophyta</taxon>
        <taxon>Embryophyta</taxon>
        <taxon>Tracheophyta</taxon>
        <taxon>Spermatophyta</taxon>
        <taxon>Magnoliopsida</taxon>
        <taxon>eudicotyledons</taxon>
        <taxon>Gunneridae</taxon>
        <taxon>Pentapetalae</taxon>
        <taxon>asterids</taxon>
        <taxon>campanulids</taxon>
        <taxon>Escalloniales</taxon>
        <taxon>Escalloniaceae</taxon>
        <taxon>Escallonia</taxon>
    </lineage>
</organism>
<dbReference type="Proteomes" id="UP001188597">
    <property type="component" value="Unassembled WGS sequence"/>
</dbReference>
<feature type="compositionally biased region" description="Low complexity" evidence="1">
    <location>
        <begin position="115"/>
        <end position="127"/>
    </location>
</feature>
<accession>A0AA88XJM1</accession>
<feature type="compositionally biased region" description="Polar residues" evidence="1">
    <location>
        <begin position="128"/>
        <end position="138"/>
    </location>
</feature>
<proteinExistence type="predicted"/>
<dbReference type="AlphaFoldDB" id="A0AA88XJM1"/>
<feature type="compositionally biased region" description="Low complexity" evidence="1">
    <location>
        <begin position="22"/>
        <end position="44"/>
    </location>
</feature>
<evidence type="ECO:0000313" key="2">
    <source>
        <dbReference type="EMBL" id="KAK3043645.1"/>
    </source>
</evidence>
<keyword evidence="3" id="KW-1185">Reference proteome</keyword>
<comment type="caution">
    <text evidence="2">The sequence shown here is derived from an EMBL/GenBank/DDBJ whole genome shotgun (WGS) entry which is preliminary data.</text>
</comment>